<evidence type="ECO:0000256" key="4">
    <source>
        <dbReference type="ARBA" id="ARBA00023136"/>
    </source>
</evidence>
<evidence type="ECO:0000259" key="8">
    <source>
        <dbReference type="PROSITE" id="PS50156"/>
    </source>
</evidence>
<feature type="region of interest" description="Disordered" evidence="6">
    <location>
        <begin position="986"/>
        <end position="1007"/>
    </location>
</feature>
<reference evidence="9 10" key="1">
    <citation type="journal article" date="2015" name="Genome Biol. Evol.">
        <title>Comparative Genomics of a Bacterivorous Green Alga Reveals Evolutionary Causalities and Consequences of Phago-Mixotrophic Mode of Nutrition.</title>
        <authorList>
            <person name="Burns J.A."/>
            <person name="Paasch A."/>
            <person name="Narechania A."/>
            <person name="Kim E."/>
        </authorList>
    </citation>
    <scope>NUCLEOTIDE SEQUENCE [LARGE SCALE GENOMIC DNA]</scope>
    <source>
        <strain evidence="9 10">PLY_AMNH</strain>
    </source>
</reference>
<feature type="transmembrane region" description="Helical" evidence="7">
    <location>
        <begin position="811"/>
        <end position="836"/>
    </location>
</feature>
<evidence type="ECO:0000256" key="7">
    <source>
        <dbReference type="SAM" id="Phobius"/>
    </source>
</evidence>
<dbReference type="GO" id="GO:0005119">
    <property type="term" value="F:smoothened binding"/>
    <property type="evidence" value="ECO:0007669"/>
    <property type="project" value="TreeGrafter"/>
</dbReference>
<dbReference type="Proteomes" id="UP001190700">
    <property type="component" value="Unassembled WGS sequence"/>
</dbReference>
<name>A0AAE0BPV2_9CHLO</name>
<dbReference type="EMBL" id="LGRX02033591">
    <property type="protein sequence ID" value="KAK3240611.1"/>
    <property type="molecule type" value="Genomic_DNA"/>
</dbReference>
<feature type="transmembrane region" description="Helical" evidence="7">
    <location>
        <begin position="1422"/>
        <end position="1444"/>
    </location>
</feature>
<evidence type="ECO:0000313" key="10">
    <source>
        <dbReference type="Proteomes" id="UP001190700"/>
    </source>
</evidence>
<feature type="transmembrane region" description="Helical" evidence="7">
    <location>
        <begin position="1320"/>
        <end position="1342"/>
    </location>
</feature>
<protein>
    <recommendedName>
        <fullName evidence="8">SSD domain-containing protein</fullName>
    </recommendedName>
</protein>
<dbReference type="GO" id="GO:0097108">
    <property type="term" value="F:hedgehog family protein binding"/>
    <property type="evidence" value="ECO:0007669"/>
    <property type="project" value="TreeGrafter"/>
</dbReference>
<evidence type="ECO:0000256" key="6">
    <source>
        <dbReference type="SAM" id="MobiDB-lite"/>
    </source>
</evidence>
<feature type="transmembrane region" description="Helical" evidence="7">
    <location>
        <begin position="771"/>
        <end position="791"/>
    </location>
</feature>
<feature type="transmembrane region" description="Helical" evidence="7">
    <location>
        <begin position="1450"/>
        <end position="1474"/>
    </location>
</feature>
<accession>A0AAE0BPV2</accession>
<dbReference type="PANTHER" id="PTHR46022:SF1">
    <property type="entry name" value="PROTEIN PATCHED"/>
    <property type="match status" value="1"/>
</dbReference>
<evidence type="ECO:0000256" key="3">
    <source>
        <dbReference type="ARBA" id="ARBA00022989"/>
    </source>
</evidence>
<feature type="transmembrane region" description="Helical" evidence="7">
    <location>
        <begin position="1376"/>
        <end position="1401"/>
    </location>
</feature>
<keyword evidence="3 7" id="KW-1133">Transmembrane helix</keyword>
<keyword evidence="5" id="KW-0325">Glycoprotein</keyword>
<feature type="transmembrane region" description="Helical" evidence="7">
    <location>
        <begin position="889"/>
        <end position="912"/>
    </location>
</feature>
<organism evidence="9 10">
    <name type="scientific">Cymbomonas tetramitiformis</name>
    <dbReference type="NCBI Taxonomy" id="36881"/>
    <lineage>
        <taxon>Eukaryota</taxon>
        <taxon>Viridiplantae</taxon>
        <taxon>Chlorophyta</taxon>
        <taxon>Pyramimonadophyceae</taxon>
        <taxon>Pyramimonadales</taxon>
        <taxon>Pyramimonadaceae</taxon>
        <taxon>Cymbomonas</taxon>
    </lineage>
</organism>
<feature type="transmembrane region" description="Helical" evidence="7">
    <location>
        <begin position="1031"/>
        <end position="1052"/>
    </location>
</feature>
<dbReference type="PANTHER" id="PTHR46022">
    <property type="entry name" value="PROTEIN PATCHED"/>
    <property type="match status" value="1"/>
</dbReference>
<dbReference type="SUPFAM" id="SSF82866">
    <property type="entry name" value="Multidrug efflux transporter AcrB transmembrane domain"/>
    <property type="match status" value="2"/>
</dbReference>
<proteinExistence type="predicted"/>
<keyword evidence="2 7" id="KW-0812">Transmembrane</keyword>
<keyword evidence="10" id="KW-1185">Reference proteome</keyword>
<feature type="transmembrane region" description="Helical" evidence="7">
    <location>
        <begin position="848"/>
        <end position="869"/>
    </location>
</feature>
<dbReference type="Gene3D" id="1.20.1640.10">
    <property type="entry name" value="Multidrug efflux transporter AcrB transmembrane domain"/>
    <property type="match status" value="2"/>
</dbReference>
<comment type="subcellular location">
    <subcellularLocation>
        <location evidence="1">Membrane</location>
        <topology evidence="1">Multi-pass membrane protein</topology>
    </subcellularLocation>
</comment>
<dbReference type="InterPro" id="IPR000731">
    <property type="entry name" value="SSD"/>
</dbReference>
<evidence type="ECO:0000256" key="1">
    <source>
        <dbReference type="ARBA" id="ARBA00004141"/>
    </source>
</evidence>
<comment type="caution">
    <text evidence="9">The sequence shown here is derived from an EMBL/GenBank/DDBJ whole genome shotgun (WGS) entry which is preliminary data.</text>
</comment>
<keyword evidence="4 7" id="KW-0472">Membrane</keyword>
<dbReference type="GO" id="GO:0008158">
    <property type="term" value="F:hedgehog receptor activity"/>
    <property type="evidence" value="ECO:0007669"/>
    <property type="project" value="TreeGrafter"/>
</dbReference>
<sequence length="1509" mass="164484">MTVEGDFLALWVSDKTQVVEEIAFMRDNNLLEDLRTDILIATAKPGNTLLSKAAWNEFVELQTWIRTIEYVEGDATYALDNFCFKSVSEQPSYSCFATSPLDCFQEGRSFVPGGENNTVCWSPYDVRQSFNSKEWDFATNFTADYLSNCVQWYSEEIPHDVIMADVIPGETGSHPIKEIGALRLTISTLAGKSLAEEGVNYVSWQPTVESVVELDALGCPVGGPYGEGADFCKCSLDFNVFSVAEVCPQGTIEGSPDCCNLLAKMNVAPCFRTLLDQNPEVAHYASLLFQRLCHLELPPPLQPRCSTPSVTSSGEFTSFDKCSDPAGAACTDDATYTVSLGGNEYDCAGAVMTLHNLGVPKCNQAAERAPASSFTEDMQEDMLASCPLSCKLCSAPPLPLLPSPPPVSDSNSTICEDKDSFSLGLFGIDHDCSSLLATLAIYGVTNCTWVAEIAKTRGTPEIFTDDMEKDLLANCPFSCKLCSAPPLPSGLRIASPPMPIRTPGCEDDSNYTVLVLGTLYDCAGIVGALGGLGVTDCNDSAEAAVAGNQAEAFTEAMEAVMIARCPASCNRCLDLPLPPSPSLPPPPIDPDCQDDAEYLVRILDTDANCAQVAATLAMWGMQALANCSLASETVDNLESGAFTADMEEDLLARCPRSCGLCAGMRRGERRLLDTDTCGAQCDLLPNNTCCDGGACKFSYNGVCAPQQTYHVPENTKVYLDEERALDVVKSWERYWLDEIEDFTAHFQHIEVSYFAARSLNDVLLQAARTQLHLLVIGYLLVIVYIVGFFAVDFSGGPLKPRFRLDRVPGPLTSIISVLLIGLSTFCTLGIAGFLSLAGVTLNPISLQILPFLSLGLGINNYFIFIHAVAETMHGEPLLSPEAVARKAMASAGLTITLSSFGNACAFFIAALAPVPAVRHFAIQMGLSVVVNYLAALLGQTALIFYELRRRHGSGSDGSLASSPDTSVTTQVDRTITASIIEALSASKPTRAASPRGRDAAPAPPSPVVPTRPMGFLARMLEVTFDDTGRSLVVRAGVLAVYVVIVAVSIYGATKLKLGLSLKEIVPRNTYAYTFADDNEAFHAESVMIVGRDLDYPTSMQAQFDLEYDFQNDGKFMNRDMTPTSPWSVFSHYAESLYCQNEMCSHEVQWVYSRQRAHINWCFRDGEQLTNAECRARCDGMCPQDPKNDSRRCVYSETACEEYSAMCTCPWMVLPSEEIFWEHFHIFLHSGVTGQFVENLVKISDTPSTGMLGNVSVDNRPLDASMTVVYTRGMETLENTLDHIRQARKITGDNALAGTSGTEVFPFSIQVYAFFEQYLGLVRYTLAVVGISLMAATGVMYILLLDGRMLLINLVVIAVIEVQLFGFLTFLDIKLNAITMVNLIMSVGFAIEFTAHISRAFMLSVGTRSERSSQAVFKMVQPVSNGALTTLLGLLGIGFSAYAIFVKYFFVMYIFFIVCCWLNGVIVLPIVLSFIGPSSSNPWQNPDEEQRDRNMIPLGVFTSKIEVDAF</sequence>
<dbReference type="PROSITE" id="PS50156">
    <property type="entry name" value="SSD"/>
    <property type="match status" value="1"/>
</dbReference>
<evidence type="ECO:0000313" key="9">
    <source>
        <dbReference type="EMBL" id="KAK3240611.1"/>
    </source>
</evidence>
<dbReference type="GO" id="GO:0005886">
    <property type="term" value="C:plasma membrane"/>
    <property type="evidence" value="ECO:0007669"/>
    <property type="project" value="TreeGrafter"/>
</dbReference>
<evidence type="ECO:0000256" key="2">
    <source>
        <dbReference type="ARBA" id="ARBA00022692"/>
    </source>
</evidence>
<evidence type="ECO:0000256" key="5">
    <source>
        <dbReference type="ARBA" id="ARBA00023180"/>
    </source>
</evidence>
<dbReference type="Pfam" id="PF12349">
    <property type="entry name" value="Sterol-sensing"/>
    <property type="match status" value="1"/>
</dbReference>
<feature type="transmembrane region" description="Helical" evidence="7">
    <location>
        <begin position="924"/>
        <end position="945"/>
    </location>
</feature>
<gene>
    <name evidence="9" type="ORF">CYMTET_49562</name>
</gene>
<feature type="transmembrane region" description="Helical" evidence="7">
    <location>
        <begin position="1349"/>
        <end position="1370"/>
    </location>
</feature>
<dbReference type="GO" id="GO:0045879">
    <property type="term" value="P:negative regulation of smoothened signaling pathway"/>
    <property type="evidence" value="ECO:0007669"/>
    <property type="project" value="TreeGrafter"/>
</dbReference>
<dbReference type="InterPro" id="IPR053958">
    <property type="entry name" value="HMGCR/SNAP/NPC1-like_SSD"/>
</dbReference>
<feature type="domain" description="SSD" evidence="8">
    <location>
        <begin position="770"/>
        <end position="945"/>
    </location>
</feature>